<gene>
    <name evidence="2" type="ORF">CITCOLO1_LOCUS5537</name>
</gene>
<name>A0ABP0Y045_9ROSI</name>
<evidence type="ECO:0000313" key="3">
    <source>
        <dbReference type="Proteomes" id="UP001642487"/>
    </source>
</evidence>
<protein>
    <submittedName>
        <fullName evidence="2">Uncharacterized protein</fullName>
    </submittedName>
</protein>
<accession>A0ABP0Y045</accession>
<evidence type="ECO:0000256" key="1">
    <source>
        <dbReference type="SAM" id="MobiDB-lite"/>
    </source>
</evidence>
<proteinExistence type="predicted"/>
<dbReference type="EMBL" id="OZ021745">
    <property type="protein sequence ID" value="CAK9313801.1"/>
    <property type="molecule type" value="Genomic_DNA"/>
</dbReference>
<reference evidence="2 3" key="1">
    <citation type="submission" date="2024-03" db="EMBL/GenBank/DDBJ databases">
        <authorList>
            <person name="Gkanogiannis A."/>
            <person name="Becerra Lopez-Lavalle L."/>
        </authorList>
    </citation>
    <scope>NUCLEOTIDE SEQUENCE [LARGE SCALE GENOMIC DNA]</scope>
</reference>
<evidence type="ECO:0000313" key="2">
    <source>
        <dbReference type="EMBL" id="CAK9313801.1"/>
    </source>
</evidence>
<sequence>MDDSSEETNKLHNETDFGGHCCCSCLPIFCNCESLVEVFRFIMKLLGFKRQQISSAPYRPLSCWPELSYTAASDPPPTDASGLESEFSRRRTPPPPPRSSGGGGQTD</sequence>
<feature type="region of interest" description="Disordered" evidence="1">
    <location>
        <begin position="71"/>
        <end position="107"/>
    </location>
</feature>
<organism evidence="2 3">
    <name type="scientific">Citrullus colocynthis</name>
    <name type="common">colocynth</name>
    <dbReference type="NCBI Taxonomy" id="252529"/>
    <lineage>
        <taxon>Eukaryota</taxon>
        <taxon>Viridiplantae</taxon>
        <taxon>Streptophyta</taxon>
        <taxon>Embryophyta</taxon>
        <taxon>Tracheophyta</taxon>
        <taxon>Spermatophyta</taxon>
        <taxon>Magnoliopsida</taxon>
        <taxon>eudicotyledons</taxon>
        <taxon>Gunneridae</taxon>
        <taxon>Pentapetalae</taxon>
        <taxon>rosids</taxon>
        <taxon>fabids</taxon>
        <taxon>Cucurbitales</taxon>
        <taxon>Cucurbitaceae</taxon>
        <taxon>Benincaseae</taxon>
        <taxon>Citrullus</taxon>
    </lineage>
</organism>
<keyword evidence="3" id="KW-1185">Reference proteome</keyword>
<dbReference type="Proteomes" id="UP001642487">
    <property type="component" value="Chromosome 11"/>
</dbReference>